<name>A0AAF0ZX42_SOLVR</name>
<reference evidence="1" key="1">
    <citation type="submission" date="2023-08" db="EMBL/GenBank/DDBJ databases">
        <title>A de novo genome assembly of Solanum verrucosum Schlechtendal, a Mexican diploid species geographically isolated from the other diploid A-genome species in potato relatives.</title>
        <authorList>
            <person name="Hosaka K."/>
        </authorList>
    </citation>
    <scope>NUCLEOTIDE SEQUENCE</scope>
    <source>
        <tissue evidence="1">Young leaves</tissue>
    </source>
</reference>
<protein>
    <recommendedName>
        <fullName evidence="3">Gag-pol polyprotein</fullName>
    </recommendedName>
</protein>
<evidence type="ECO:0000313" key="1">
    <source>
        <dbReference type="EMBL" id="WMV54781.1"/>
    </source>
</evidence>
<evidence type="ECO:0000313" key="2">
    <source>
        <dbReference type="Proteomes" id="UP001234989"/>
    </source>
</evidence>
<sequence length="139" mass="15943">MKVCFSRWVFKKKLKPNVLVERVEISAFEGSGANTDKAIYGLWTDSRAAFQVLSQDMTAQAHREVVVSLNPNVCTMTCRVRAFTRMNPLEFYGSMVEEDPQEFIDEVYKVLMIMVVTPDEFEITTHLGLYFDSFIVLNA</sequence>
<dbReference type="EMBL" id="CP133622">
    <property type="protein sequence ID" value="WMV54781.1"/>
    <property type="molecule type" value="Genomic_DNA"/>
</dbReference>
<organism evidence="1 2">
    <name type="scientific">Solanum verrucosum</name>
    <dbReference type="NCBI Taxonomy" id="315347"/>
    <lineage>
        <taxon>Eukaryota</taxon>
        <taxon>Viridiplantae</taxon>
        <taxon>Streptophyta</taxon>
        <taxon>Embryophyta</taxon>
        <taxon>Tracheophyta</taxon>
        <taxon>Spermatophyta</taxon>
        <taxon>Magnoliopsida</taxon>
        <taxon>eudicotyledons</taxon>
        <taxon>Gunneridae</taxon>
        <taxon>Pentapetalae</taxon>
        <taxon>asterids</taxon>
        <taxon>lamiids</taxon>
        <taxon>Solanales</taxon>
        <taxon>Solanaceae</taxon>
        <taxon>Solanoideae</taxon>
        <taxon>Solaneae</taxon>
        <taxon>Solanum</taxon>
    </lineage>
</organism>
<dbReference type="Proteomes" id="UP001234989">
    <property type="component" value="Chromosome 11"/>
</dbReference>
<evidence type="ECO:0008006" key="3">
    <source>
        <dbReference type="Google" id="ProtNLM"/>
    </source>
</evidence>
<gene>
    <name evidence="1" type="ORF">MTR67_048166</name>
</gene>
<keyword evidence="2" id="KW-1185">Reference proteome</keyword>
<accession>A0AAF0ZX42</accession>
<proteinExistence type="predicted"/>
<dbReference type="AlphaFoldDB" id="A0AAF0ZX42"/>